<sequence length="667" mass="74873">MDTQSPLPVRIRLTFTDPSILSHSQRSQGMNNTWLLIEPQHHRTIADVINHILHFFNLHASCPNGLLLSMEGYVLPPSESTRILKDNDIICVKRKVMALTEAIEREVNRREAVDNGVLLLANGEFDKENGGYQSESEEEISEEEPSPKETASKKRKASTKLRSSKKKKKRSVVMDDHEDKVVSEDETTNNNGECHPTKIISKKTKPNKEKRSGESETIIAKVNSPSKVKRKKKHLSEVLSGAEDEVVENEIDHAINGESLHKKITSKKKSKRNEDTNKENAETLDENVKDNVKGVEQASTTPDEAKKGPSRSSRRKKAKRQWRRELANVSQNELDTHLEPEVSEAEKKEANGHPEGLLKQDQVHTKNVHKNVAEKEERKCNGNVATELVPCVVRPGHIRFEPLDEDEDNKQTDVSDVSFQWNGITSKKKGQKWGLEKTSTFQRDAYQDAIEEPSSMLTELPVVDLNDFDKLPLYSSPKEGDVIAYRVLELTSSWTPELTSFRVGKVSHYDGNIVVLMPVPEYPIVLDKMDEDTPDDSLYKEDGSLEIKFAALVDVRCVKQSNSDAMPAVTNGVDQTLRVDGKETASSLISSCNKKPNLPKDPSPVVTNKGGNTWNEVAEALRAKKLELLETMSEETKRDSQWNKWSLRALKSSALGPTMALLRSGNV</sequence>
<evidence type="ECO:0000259" key="2">
    <source>
        <dbReference type="Pfam" id="PF15862"/>
    </source>
</evidence>
<feature type="compositionally biased region" description="Acidic residues" evidence="1">
    <location>
        <begin position="135"/>
        <end position="144"/>
    </location>
</feature>
<feature type="compositionally biased region" description="Basic and acidic residues" evidence="1">
    <location>
        <begin position="251"/>
        <end position="261"/>
    </location>
</feature>
<proteinExistence type="predicted"/>
<dbReference type="GO" id="GO:0030619">
    <property type="term" value="F:U1 snRNA binding"/>
    <property type="evidence" value="ECO:0007669"/>
    <property type="project" value="TreeGrafter"/>
</dbReference>
<evidence type="ECO:0000313" key="4">
    <source>
        <dbReference type="EMBL" id="PWA67471.1"/>
    </source>
</evidence>
<dbReference type="AlphaFoldDB" id="A0A2U1N1S2"/>
<evidence type="ECO:0000259" key="3">
    <source>
        <dbReference type="Pfam" id="PF23086"/>
    </source>
</evidence>
<organism evidence="4 5">
    <name type="scientific">Artemisia annua</name>
    <name type="common">Sweet wormwood</name>
    <dbReference type="NCBI Taxonomy" id="35608"/>
    <lineage>
        <taxon>Eukaryota</taxon>
        <taxon>Viridiplantae</taxon>
        <taxon>Streptophyta</taxon>
        <taxon>Embryophyta</taxon>
        <taxon>Tracheophyta</taxon>
        <taxon>Spermatophyta</taxon>
        <taxon>Magnoliopsida</taxon>
        <taxon>eudicotyledons</taxon>
        <taxon>Gunneridae</taxon>
        <taxon>Pentapetalae</taxon>
        <taxon>asterids</taxon>
        <taxon>campanulids</taxon>
        <taxon>Asterales</taxon>
        <taxon>Asteraceae</taxon>
        <taxon>Asteroideae</taxon>
        <taxon>Anthemideae</taxon>
        <taxon>Artemisiinae</taxon>
        <taxon>Artemisia</taxon>
    </lineage>
</organism>
<keyword evidence="5" id="KW-1185">Reference proteome</keyword>
<accession>A0A2U1N1S2</accession>
<feature type="compositionally biased region" description="Basic residues" evidence="1">
    <location>
        <begin position="153"/>
        <end position="171"/>
    </location>
</feature>
<feature type="compositionally biased region" description="Basic and acidic residues" evidence="1">
    <location>
        <begin position="334"/>
        <end position="357"/>
    </location>
</feature>
<feature type="compositionally biased region" description="Basic residues" evidence="1">
    <location>
        <begin position="262"/>
        <end position="271"/>
    </location>
</feature>
<feature type="compositionally biased region" description="Basic and acidic residues" evidence="1">
    <location>
        <begin position="172"/>
        <end position="183"/>
    </location>
</feature>
<feature type="domain" description="Coilin tudor" evidence="3">
    <location>
        <begin position="466"/>
        <end position="560"/>
    </location>
</feature>
<dbReference type="PANTHER" id="PTHR15197">
    <property type="entry name" value="COILIN P80"/>
    <property type="match status" value="1"/>
</dbReference>
<dbReference type="InterPro" id="IPR024822">
    <property type="entry name" value="Coilin"/>
</dbReference>
<gene>
    <name evidence="4" type="ORF">CTI12_AA315340</name>
</gene>
<feature type="compositionally biased region" description="Basic and acidic residues" evidence="1">
    <location>
        <begin position="272"/>
        <end position="293"/>
    </location>
</feature>
<dbReference type="Pfam" id="PF15862">
    <property type="entry name" value="Coilin_N"/>
    <property type="match status" value="1"/>
</dbReference>
<dbReference type="InterPro" id="IPR056398">
    <property type="entry name" value="Tudor_Coilin"/>
</dbReference>
<dbReference type="GO" id="GO:0030620">
    <property type="term" value="F:U2 snRNA binding"/>
    <property type="evidence" value="ECO:0007669"/>
    <property type="project" value="TreeGrafter"/>
</dbReference>
<feature type="region of interest" description="Disordered" evidence="1">
    <location>
        <begin position="251"/>
        <end position="357"/>
    </location>
</feature>
<dbReference type="Pfam" id="PF23086">
    <property type="entry name" value="Tudor_Coilin"/>
    <property type="match status" value="1"/>
</dbReference>
<dbReference type="OrthoDB" id="74813at2759"/>
<comment type="caution">
    <text evidence="4">The sequence shown here is derived from an EMBL/GenBank/DDBJ whole genome shotgun (WGS) entry which is preliminary data.</text>
</comment>
<dbReference type="EMBL" id="PKPP01003827">
    <property type="protein sequence ID" value="PWA67471.1"/>
    <property type="molecule type" value="Genomic_DNA"/>
</dbReference>
<dbReference type="PANTHER" id="PTHR15197:SF4">
    <property type="entry name" value="COILIN"/>
    <property type="match status" value="1"/>
</dbReference>
<dbReference type="STRING" id="35608.A0A2U1N1S2"/>
<feature type="compositionally biased region" description="Basic residues" evidence="1">
    <location>
        <begin position="308"/>
        <end position="322"/>
    </location>
</feature>
<evidence type="ECO:0000313" key="5">
    <source>
        <dbReference type="Proteomes" id="UP000245207"/>
    </source>
</evidence>
<protein>
    <submittedName>
        <fullName evidence="4">Coilin</fullName>
    </submittedName>
</protein>
<dbReference type="GO" id="GO:0000387">
    <property type="term" value="P:spliceosomal snRNP assembly"/>
    <property type="evidence" value="ECO:0007669"/>
    <property type="project" value="TreeGrafter"/>
</dbReference>
<name>A0A2U1N1S2_ARTAN</name>
<reference evidence="4 5" key="1">
    <citation type="journal article" date="2018" name="Mol. Plant">
        <title>The genome of Artemisia annua provides insight into the evolution of Asteraceae family and artemisinin biosynthesis.</title>
        <authorList>
            <person name="Shen Q."/>
            <person name="Zhang L."/>
            <person name="Liao Z."/>
            <person name="Wang S."/>
            <person name="Yan T."/>
            <person name="Shi P."/>
            <person name="Liu M."/>
            <person name="Fu X."/>
            <person name="Pan Q."/>
            <person name="Wang Y."/>
            <person name="Lv Z."/>
            <person name="Lu X."/>
            <person name="Zhang F."/>
            <person name="Jiang W."/>
            <person name="Ma Y."/>
            <person name="Chen M."/>
            <person name="Hao X."/>
            <person name="Li L."/>
            <person name="Tang Y."/>
            <person name="Lv G."/>
            <person name="Zhou Y."/>
            <person name="Sun X."/>
            <person name="Brodelius P.E."/>
            <person name="Rose J.K.C."/>
            <person name="Tang K."/>
        </authorList>
    </citation>
    <scope>NUCLEOTIDE SEQUENCE [LARGE SCALE GENOMIC DNA]</scope>
    <source>
        <strain evidence="5">cv. Huhao1</strain>
        <tissue evidence="4">Leaf</tissue>
    </source>
</reference>
<dbReference type="Proteomes" id="UP000245207">
    <property type="component" value="Unassembled WGS sequence"/>
</dbReference>
<evidence type="ECO:0000256" key="1">
    <source>
        <dbReference type="SAM" id="MobiDB-lite"/>
    </source>
</evidence>
<dbReference type="InterPro" id="IPR031722">
    <property type="entry name" value="Coilin_N"/>
</dbReference>
<dbReference type="GO" id="GO:0015030">
    <property type="term" value="C:Cajal body"/>
    <property type="evidence" value="ECO:0007669"/>
    <property type="project" value="TreeGrafter"/>
</dbReference>
<feature type="region of interest" description="Disordered" evidence="1">
    <location>
        <begin position="126"/>
        <end position="233"/>
    </location>
</feature>
<feature type="domain" description="Coilin N-terminal" evidence="2">
    <location>
        <begin position="9"/>
        <end position="188"/>
    </location>
</feature>